<dbReference type="OrthoDB" id="5740990at2"/>
<dbReference type="EMBL" id="SMRS01000002">
    <property type="protein sequence ID" value="KAA0875845.1"/>
    <property type="molecule type" value="Genomic_DNA"/>
</dbReference>
<organism evidence="1 2">
    <name type="scientific">Nitrincola tapanii</name>
    <dbReference type="NCBI Taxonomy" id="1708751"/>
    <lineage>
        <taxon>Bacteria</taxon>
        <taxon>Pseudomonadati</taxon>
        <taxon>Pseudomonadota</taxon>
        <taxon>Gammaproteobacteria</taxon>
        <taxon>Oceanospirillales</taxon>
        <taxon>Oceanospirillaceae</taxon>
        <taxon>Nitrincola</taxon>
    </lineage>
</organism>
<dbReference type="RefSeq" id="WP_149390149.1">
    <property type="nucleotide sequence ID" value="NZ_SMRS01000002.1"/>
</dbReference>
<reference evidence="1 2" key="1">
    <citation type="submission" date="2019-03" db="EMBL/GenBank/DDBJ databases">
        <title>Nitrincola sp. nov. isolated from an Indian soda lake.</title>
        <authorList>
            <person name="Joshi A."/>
            <person name="Thite S.V."/>
            <person name="Joseph N."/>
            <person name="Dhotre D."/>
            <person name="Moorthy M."/>
            <person name="Shouche Y.S."/>
        </authorList>
    </citation>
    <scope>NUCLEOTIDE SEQUENCE [LARGE SCALE GENOMIC DNA]</scope>
    <source>
        <strain evidence="1 2">MEB193</strain>
    </source>
</reference>
<dbReference type="AlphaFoldDB" id="A0A5A9W6L4"/>
<evidence type="ECO:0000313" key="1">
    <source>
        <dbReference type="EMBL" id="KAA0875845.1"/>
    </source>
</evidence>
<name>A0A5A9W6L4_9GAMM</name>
<dbReference type="InterPro" id="IPR045502">
    <property type="entry name" value="DUF6489"/>
</dbReference>
<comment type="caution">
    <text evidence="1">The sequence shown here is derived from an EMBL/GenBank/DDBJ whole genome shotgun (WGS) entry which is preliminary data.</text>
</comment>
<dbReference type="Pfam" id="PF20099">
    <property type="entry name" value="DUF6489"/>
    <property type="match status" value="1"/>
</dbReference>
<dbReference type="Proteomes" id="UP000325302">
    <property type="component" value="Unassembled WGS sequence"/>
</dbReference>
<accession>A0A5A9W6L4</accession>
<proteinExistence type="predicted"/>
<keyword evidence="2" id="KW-1185">Reference proteome</keyword>
<protein>
    <submittedName>
        <fullName evidence="1">Uncharacterized protein</fullName>
    </submittedName>
</protein>
<evidence type="ECO:0000313" key="2">
    <source>
        <dbReference type="Proteomes" id="UP000325302"/>
    </source>
</evidence>
<sequence>MKFKIDIEMTPDELRQTLGLPDVSSLHDELIEQIRQRMHAGVEGYDPITLFKPFLNTSLGSMEGFQKMMLGLMNQYTRPSSRSESGE</sequence>
<gene>
    <name evidence="1" type="ORF">E1H14_03940</name>
</gene>